<accession>A0A1M7ZTH1</accession>
<feature type="chain" id="PRO_5013223907" evidence="2">
    <location>
        <begin position="22"/>
        <end position="551"/>
    </location>
</feature>
<proteinExistence type="predicted"/>
<dbReference type="InterPro" id="IPR043744">
    <property type="entry name" value="DUF5689"/>
</dbReference>
<dbReference type="RefSeq" id="WP_073581107.1">
    <property type="nucleotide sequence ID" value="NZ_CBCSEA010000001.1"/>
</dbReference>
<reference evidence="6" key="1">
    <citation type="submission" date="2016-12" db="EMBL/GenBank/DDBJ databases">
        <authorList>
            <person name="Varghese N."/>
            <person name="Submissions S."/>
        </authorList>
    </citation>
    <scope>NUCLEOTIDE SEQUENCE [LARGE SCALE GENOMIC DNA]</scope>
    <source>
        <strain evidence="6">DSM 18830</strain>
    </source>
</reference>
<dbReference type="AlphaFoldDB" id="A0A1M7ZTH1"/>
<dbReference type="NCBIfam" id="TIGR04183">
    <property type="entry name" value="Por_Secre_tail"/>
    <property type="match status" value="1"/>
</dbReference>
<evidence type="ECO:0000259" key="4">
    <source>
        <dbReference type="Pfam" id="PF18962"/>
    </source>
</evidence>
<evidence type="ECO:0000313" key="5">
    <source>
        <dbReference type="EMBL" id="SHO72194.1"/>
    </source>
</evidence>
<protein>
    <submittedName>
        <fullName evidence="5">Por secretion system C-terminal sorting domain-containing protein</fullName>
    </submittedName>
</protein>
<evidence type="ECO:0000313" key="6">
    <source>
        <dbReference type="Proteomes" id="UP000184611"/>
    </source>
</evidence>
<evidence type="ECO:0000259" key="3">
    <source>
        <dbReference type="Pfam" id="PF18942"/>
    </source>
</evidence>
<gene>
    <name evidence="5" type="ORF">SAMN05443547_0521</name>
</gene>
<name>A0A1M7ZTH1_9FLAO</name>
<keyword evidence="6" id="KW-1185">Reference proteome</keyword>
<feature type="domain" description="Secretion system C-terminal sorting" evidence="4">
    <location>
        <begin position="481"/>
        <end position="550"/>
    </location>
</feature>
<dbReference type="STRING" id="416016.SAMN05443547_0521"/>
<dbReference type="EMBL" id="FRYK01000001">
    <property type="protein sequence ID" value="SHO72194.1"/>
    <property type="molecule type" value="Genomic_DNA"/>
</dbReference>
<evidence type="ECO:0000256" key="1">
    <source>
        <dbReference type="ARBA" id="ARBA00022729"/>
    </source>
</evidence>
<keyword evidence="1 2" id="KW-0732">Signal</keyword>
<dbReference type="Proteomes" id="UP000184611">
    <property type="component" value="Unassembled WGS sequence"/>
</dbReference>
<sequence length="551" mass="58576">MKKLYFLLFTFFSLSTIYSQGSEDFTNSTATASYLDGSFVGNGGITWTYGHSRNEDIYAINGKGLMLRRASDSYLEATIPGGIGDFTFEYRKAFTGTTERQLELLVNGVAIATTATFGTISGEETTIYTFTHTVNQPGNVTIRIKNIGATTTNRQTTIDNISWTAFSGTPIPSLLITAPANATTFNPNTTSVDVVLSINNFNVANGTGDGHIHYTVNGGAVVMKYDTDPISIPVTPGNSYTVYVELVDNSHNPIAPAVNQTVTFDVADLTVVADLAALRADVELNGIGKYYQVSSNPIITFARPLANRNQKYIQDASAGILIDDLSGTISTPMVAGDAISGLKGQTSLFGGVLQLLPLENATVASSGNVITPQIVTAADIIANIETYESELVQINNASFTTADGVVAFATSQNYNLNDGTDIAFRTLFSEADYIGQIVPQGAGNRVVLVAEFNGVPQVVSRSLAEVTLSSSSFNAIEGLTMYPNPLKGNTLYLTSTANAAMSVQIFDVLGKEVLKSNVMNNAVSVSGLNAGVYIVKITEEGKTASRKLVIQ</sequence>
<dbReference type="Pfam" id="PF18942">
    <property type="entry name" value="DUF5689"/>
    <property type="match status" value="1"/>
</dbReference>
<organism evidence="5 6">
    <name type="scientific">Flavobacterium cucumis</name>
    <dbReference type="NCBI Taxonomy" id="416016"/>
    <lineage>
        <taxon>Bacteria</taxon>
        <taxon>Pseudomonadati</taxon>
        <taxon>Bacteroidota</taxon>
        <taxon>Flavobacteriia</taxon>
        <taxon>Flavobacteriales</taxon>
        <taxon>Flavobacteriaceae</taxon>
        <taxon>Flavobacterium</taxon>
    </lineage>
</organism>
<feature type="signal peptide" evidence="2">
    <location>
        <begin position="1"/>
        <end position="21"/>
    </location>
</feature>
<dbReference type="OrthoDB" id="1056765at2"/>
<dbReference type="InterPro" id="IPR026444">
    <property type="entry name" value="Secre_tail"/>
</dbReference>
<evidence type="ECO:0000256" key="2">
    <source>
        <dbReference type="SAM" id="SignalP"/>
    </source>
</evidence>
<dbReference type="Pfam" id="PF18962">
    <property type="entry name" value="Por_Secre_tail"/>
    <property type="match status" value="1"/>
</dbReference>
<feature type="domain" description="DUF5689" evidence="3">
    <location>
        <begin position="365"/>
        <end position="464"/>
    </location>
</feature>